<dbReference type="Proteomes" id="UP001442494">
    <property type="component" value="Unassembled WGS sequence"/>
</dbReference>
<accession>A0ABV0JTF2</accession>
<keyword evidence="2" id="KW-1185">Reference proteome</keyword>
<evidence type="ECO:0000313" key="2">
    <source>
        <dbReference type="Proteomes" id="UP001442494"/>
    </source>
</evidence>
<dbReference type="EMBL" id="JAMPKK010000049">
    <property type="protein sequence ID" value="MEP0866728.1"/>
    <property type="molecule type" value="Genomic_DNA"/>
</dbReference>
<reference evidence="1 2" key="1">
    <citation type="submission" date="2022-04" db="EMBL/GenBank/DDBJ databases">
        <title>Positive selection, recombination, and allopatry shape intraspecific diversity of widespread and dominant cyanobacteria.</title>
        <authorList>
            <person name="Wei J."/>
            <person name="Shu W."/>
            <person name="Hu C."/>
        </authorList>
    </citation>
    <scope>NUCLEOTIDE SEQUENCE [LARGE SCALE GENOMIC DNA]</scope>
    <source>
        <strain evidence="1 2">GB2-A5</strain>
    </source>
</reference>
<organism evidence="1 2">
    <name type="scientific">Funiculus sociatus GB2-A5</name>
    <dbReference type="NCBI Taxonomy" id="2933946"/>
    <lineage>
        <taxon>Bacteria</taxon>
        <taxon>Bacillati</taxon>
        <taxon>Cyanobacteriota</taxon>
        <taxon>Cyanophyceae</taxon>
        <taxon>Coleofasciculales</taxon>
        <taxon>Coleofasciculaceae</taxon>
        <taxon>Funiculus</taxon>
    </lineage>
</organism>
<protein>
    <submittedName>
        <fullName evidence="1">Uncharacterized protein</fullName>
    </submittedName>
</protein>
<name>A0ABV0JTF2_9CYAN</name>
<proteinExistence type="predicted"/>
<gene>
    <name evidence="1" type="ORF">NDI37_19940</name>
</gene>
<dbReference type="RefSeq" id="WP_190420292.1">
    <property type="nucleotide sequence ID" value="NZ_JAMPKK010000049.1"/>
</dbReference>
<comment type="caution">
    <text evidence="1">The sequence shown here is derived from an EMBL/GenBank/DDBJ whole genome shotgun (WGS) entry which is preliminary data.</text>
</comment>
<sequence length="61" mass="6968">MKFYLNMDGDTSDTRTVLINSNGTIQFETRYHFEASPSDFAASLGQIYQNYGGKYKRSHPP</sequence>
<evidence type="ECO:0000313" key="1">
    <source>
        <dbReference type="EMBL" id="MEP0866728.1"/>
    </source>
</evidence>